<keyword evidence="6" id="KW-1185">Reference proteome</keyword>
<dbReference type="Proteomes" id="UP000822688">
    <property type="component" value="Chromosome 6"/>
</dbReference>
<dbReference type="PANTHER" id="PTHR10492:SF57">
    <property type="entry name" value="ATP-DEPENDENT DNA HELICASE"/>
    <property type="match status" value="1"/>
</dbReference>
<keyword evidence="1" id="KW-0347">Helicase</keyword>
<keyword evidence="1" id="KW-0234">DNA repair</keyword>
<dbReference type="Pfam" id="PF05970">
    <property type="entry name" value="PIF1"/>
    <property type="match status" value="1"/>
</dbReference>
<organism evidence="5 6">
    <name type="scientific">Ceratodon purpureus</name>
    <name type="common">Fire moss</name>
    <name type="synonym">Dicranum purpureum</name>
    <dbReference type="NCBI Taxonomy" id="3225"/>
    <lineage>
        <taxon>Eukaryota</taxon>
        <taxon>Viridiplantae</taxon>
        <taxon>Streptophyta</taxon>
        <taxon>Embryophyta</taxon>
        <taxon>Bryophyta</taxon>
        <taxon>Bryophytina</taxon>
        <taxon>Bryopsida</taxon>
        <taxon>Dicranidae</taxon>
        <taxon>Pseudoditrichales</taxon>
        <taxon>Ditrichaceae</taxon>
        <taxon>Ceratodon</taxon>
    </lineage>
</organism>
<keyword evidence="1" id="KW-0233">DNA recombination</keyword>
<dbReference type="GO" id="GO:0016787">
    <property type="term" value="F:hydrolase activity"/>
    <property type="evidence" value="ECO:0007669"/>
    <property type="project" value="UniProtKB-KW"/>
</dbReference>
<feature type="domain" description="Helitron helicase-like" evidence="3">
    <location>
        <begin position="333"/>
        <end position="433"/>
    </location>
</feature>
<sequence>MAVHMNDERLTTSSNLNPQFGSCCLKGKVSLPLLRDPPQRLRQLFEGDNEQAKEFRTNIRRYNAAFAFTSVGTSSSNTYVAGNGPYVFKFQGELRHLSGSLLPTVGETPKYAQLYFIDTTEATNIQMERNPECTQTTMLEIQELLQTHHAFHRHYKEAYEIMMEFEEQQEQQQQRQYGRRIPNVVPHLHFEGQMDRRRYNLPTGSEIAVLIPGEEDRPQGTRDIVLRLRGEGHFLERINECHPAYLPLHYVLLFPFEELGWHEGLTHSNGEGRLTQREYFAFRLFPRNSEFSTILCGGKLFQQFIVDAWAATEQNRLNYIQMNQSDLRADLHISSARNMFELFQDSMAITRFFQHPDVFGIMTANPNWREISQEALLPGQTVADRPDIVARVFELKRNALMADTKKMHFFGKSVAHVFVIEFQKRTLPHMHFLTFFANEDKIREPCQVDRIVCAEFPDEQEDPELFGMVLKHMVHGPCTRDRCLDETGQCTKRFPKSFQDQTAMDQDGYPLYRRRNDGRSFEKHGFFFNNSHVVPYNPDLTRKYDCHINIEVCASVHAVKYIHKYIYKGHDRATLRIGEEQDEIKQYLDARYIGASEAVRRLLKMTMHDEDPNVVRLHLHLPGMHRVIFNTRDDPLTVLNRGQVQRTRLKEFFRMCATDENARRLTYQEFPQHYVWKQHESTWKIRERGFAIGRLYFARPAEGERFYLRLLLTTIAGPRSFEDLRTVNGVVHGTFKDACNALSLLQDDGEWIKCLEEASIMRTGASLRNLFVVILSECNPSHPELLWQRFRPHLCDDLRHRLRQHHGLFEPSEEEEYDFGLFLIDEILREQSNRNLSLFPPMPIPTLNWSHYRGNRFINEQLQWNREDLELYVLEHEPQFNGEQRYCYDAILSSIEDESGVVFFVNAPAGTGKTFLYNIVTANVRSRGKIVICVASSRIAALLLHGGRTAHSTFKIPFEVDEYSMCTINKNSEYADVFREASLIIWDEVPMQHRHCAEAVDRSLRDIRDSNSPFGGVTVVFGGDFRQILPVIPRGSRPQIVGACLRRSTIWQHVTILNLSINMRLQNASLANREFAQWLLQVGDGSNFDDASSNMIQLHNWINIVSSIRCLIDNIYNNIDDMSLHEDQYFRDQTILSARNTDVDLINKEILQSFPSNLETFRSVDSNTVEAGADNHAAYPSEYLNSLDLSGIPLSKLDLKIRYPIILLRNLAPKQGLCNGARMVLTRFSHRVLEARLLFGPHAGEHVFIPRISLTPSSTALPFHFSRRQFPVRLAFAMTINKFQGQSVKYVGLDIRVPVFSHGQLYVALSRATSPNHISALLPQNSTVSNTVNVVYPEVLLQ</sequence>
<dbReference type="Pfam" id="PF21530">
    <property type="entry name" value="Pif1_2B_dom"/>
    <property type="match status" value="1"/>
</dbReference>
<comment type="caution">
    <text evidence="5">The sequence shown here is derived from an EMBL/GenBank/DDBJ whole genome shotgun (WGS) entry which is preliminary data.</text>
</comment>
<dbReference type="CDD" id="cd18809">
    <property type="entry name" value="SF1_C_RecD"/>
    <property type="match status" value="1"/>
</dbReference>
<proteinExistence type="inferred from homology"/>
<feature type="domain" description="DNA helicase Pif1-like 2B" evidence="4">
    <location>
        <begin position="1182"/>
        <end position="1228"/>
    </location>
</feature>
<dbReference type="PANTHER" id="PTHR10492">
    <property type="match status" value="1"/>
</dbReference>
<comment type="catalytic activity">
    <reaction evidence="1">
        <text>ATP + H2O = ADP + phosphate + H(+)</text>
        <dbReference type="Rhea" id="RHEA:13065"/>
        <dbReference type="ChEBI" id="CHEBI:15377"/>
        <dbReference type="ChEBI" id="CHEBI:15378"/>
        <dbReference type="ChEBI" id="CHEBI:30616"/>
        <dbReference type="ChEBI" id="CHEBI:43474"/>
        <dbReference type="ChEBI" id="CHEBI:456216"/>
        <dbReference type="EC" id="5.6.2.3"/>
    </reaction>
</comment>
<dbReference type="InterPro" id="IPR027417">
    <property type="entry name" value="P-loop_NTPase"/>
</dbReference>
<reference evidence="5 6" key="1">
    <citation type="submission" date="2020-06" db="EMBL/GenBank/DDBJ databases">
        <title>WGS assembly of Ceratodon purpureus strain R40.</title>
        <authorList>
            <person name="Carey S.B."/>
            <person name="Jenkins J."/>
            <person name="Shu S."/>
            <person name="Lovell J.T."/>
            <person name="Sreedasyam A."/>
            <person name="Maumus F."/>
            <person name="Tiley G.P."/>
            <person name="Fernandez-Pozo N."/>
            <person name="Barry K."/>
            <person name="Chen C."/>
            <person name="Wang M."/>
            <person name="Lipzen A."/>
            <person name="Daum C."/>
            <person name="Saski C.A."/>
            <person name="Payton A.C."/>
            <person name="Mcbreen J.C."/>
            <person name="Conrad R.E."/>
            <person name="Kollar L.M."/>
            <person name="Olsson S."/>
            <person name="Huttunen S."/>
            <person name="Landis J.B."/>
            <person name="Wickett N.J."/>
            <person name="Johnson M.G."/>
            <person name="Rensing S.A."/>
            <person name="Grimwood J."/>
            <person name="Schmutz J."/>
            <person name="Mcdaniel S.F."/>
        </authorList>
    </citation>
    <scope>NUCLEOTIDE SEQUENCE [LARGE SCALE GENOMIC DNA]</scope>
    <source>
        <strain evidence="5 6">R40</strain>
    </source>
</reference>
<gene>
    <name evidence="5" type="ORF">KC19_6G177000</name>
</gene>
<evidence type="ECO:0000313" key="6">
    <source>
        <dbReference type="Proteomes" id="UP000822688"/>
    </source>
</evidence>
<dbReference type="Gene3D" id="3.40.50.300">
    <property type="entry name" value="P-loop containing nucleotide triphosphate hydrolases"/>
    <property type="match status" value="1"/>
</dbReference>
<dbReference type="GO" id="GO:0006281">
    <property type="term" value="P:DNA repair"/>
    <property type="evidence" value="ECO:0007669"/>
    <property type="project" value="UniProtKB-KW"/>
</dbReference>
<dbReference type="GO" id="GO:0005524">
    <property type="term" value="F:ATP binding"/>
    <property type="evidence" value="ECO:0007669"/>
    <property type="project" value="UniProtKB-KW"/>
</dbReference>
<keyword evidence="1" id="KW-0227">DNA damage</keyword>
<dbReference type="GO" id="GO:0006310">
    <property type="term" value="P:DNA recombination"/>
    <property type="evidence" value="ECO:0007669"/>
    <property type="project" value="UniProtKB-KW"/>
</dbReference>
<dbReference type="InterPro" id="IPR049163">
    <property type="entry name" value="Pif1-like_2B_dom"/>
</dbReference>
<comment type="cofactor">
    <cofactor evidence="1">
        <name>Mg(2+)</name>
        <dbReference type="ChEBI" id="CHEBI:18420"/>
    </cofactor>
</comment>
<dbReference type="GO" id="GO:0043139">
    <property type="term" value="F:5'-3' DNA helicase activity"/>
    <property type="evidence" value="ECO:0007669"/>
    <property type="project" value="UniProtKB-EC"/>
</dbReference>
<evidence type="ECO:0000259" key="2">
    <source>
        <dbReference type="Pfam" id="PF05970"/>
    </source>
</evidence>
<comment type="similarity">
    <text evidence="1">Belongs to the helicase family.</text>
</comment>
<dbReference type="InterPro" id="IPR025476">
    <property type="entry name" value="Helitron_helicase-like"/>
</dbReference>
<dbReference type="Pfam" id="PF14214">
    <property type="entry name" value="Helitron_like_N"/>
    <property type="match status" value="2"/>
</dbReference>
<accession>A0A8T0HG91</accession>
<dbReference type="InterPro" id="IPR010285">
    <property type="entry name" value="DNA_helicase_pif1-like_DEAD"/>
</dbReference>
<evidence type="ECO:0000259" key="3">
    <source>
        <dbReference type="Pfam" id="PF14214"/>
    </source>
</evidence>
<evidence type="ECO:0000259" key="4">
    <source>
        <dbReference type="Pfam" id="PF21530"/>
    </source>
</evidence>
<name>A0A8T0HG91_CERPU</name>
<keyword evidence="1" id="KW-0067">ATP-binding</keyword>
<feature type="domain" description="Helitron helicase-like" evidence="3">
    <location>
        <begin position="279"/>
        <end position="330"/>
    </location>
</feature>
<evidence type="ECO:0000313" key="5">
    <source>
        <dbReference type="EMBL" id="KAG0570643.1"/>
    </source>
</evidence>
<keyword evidence="1" id="KW-0547">Nucleotide-binding</keyword>
<protein>
    <recommendedName>
        <fullName evidence="1">ATP-dependent DNA helicase</fullName>
        <ecNumber evidence="1">5.6.2.3</ecNumber>
    </recommendedName>
</protein>
<evidence type="ECO:0000256" key="1">
    <source>
        <dbReference type="RuleBase" id="RU363044"/>
    </source>
</evidence>
<keyword evidence="1" id="KW-0378">Hydrolase</keyword>
<dbReference type="EMBL" id="CM026427">
    <property type="protein sequence ID" value="KAG0570643.1"/>
    <property type="molecule type" value="Genomic_DNA"/>
</dbReference>
<dbReference type="GO" id="GO:0000723">
    <property type="term" value="P:telomere maintenance"/>
    <property type="evidence" value="ECO:0007669"/>
    <property type="project" value="InterPro"/>
</dbReference>
<feature type="domain" description="DNA helicase Pif1-like DEAD-box helicase" evidence="2">
    <location>
        <begin position="880"/>
        <end position="1087"/>
    </location>
</feature>
<dbReference type="EC" id="5.6.2.3" evidence="1"/>
<dbReference type="SUPFAM" id="SSF52540">
    <property type="entry name" value="P-loop containing nucleoside triphosphate hydrolases"/>
    <property type="match status" value="2"/>
</dbReference>